<dbReference type="Proteomes" id="UP000428333">
    <property type="component" value="Linkage Group LG06"/>
</dbReference>
<name>A0A6A4LGR0_9ERIC</name>
<dbReference type="OrthoDB" id="10255963at2759"/>
<dbReference type="AlphaFoldDB" id="A0A6A4LGR0"/>
<dbReference type="InterPro" id="IPR001602">
    <property type="entry name" value="UPF0047_YjbQ-like"/>
</dbReference>
<dbReference type="EMBL" id="QEFC01001560">
    <property type="protein sequence ID" value="KAE9456815.1"/>
    <property type="molecule type" value="Genomic_DNA"/>
</dbReference>
<gene>
    <name evidence="1" type="ORF">C3L33_11311</name>
</gene>
<dbReference type="Gene3D" id="2.60.120.460">
    <property type="entry name" value="YjbQ-like"/>
    <property type="match status" value="1"/>
</dbReference>
<accession>A0A6A4LGR0</accession>
<feature type="non-terminal residue" evidence="1">
    <location>
        <position position="1"/>
    </location>
</feature>
<evidence type="ECO:0000313" key="2">
    <source>
        <dbReference type="Proteomes" id="UP000428333"/>
    </source>
</evidence>
<dbReference type="PANTHER" id="PTHR30615">
    <property type="entry name" value="UNCHARACTERIZED PROTEIN YJBQ-RELATED"/>
    <property type="match status" value="1"/>
</dbReference>
<sequence length="174" mass="19114">MQTSSVILGAKPLPLWSPIVILKSLYTPKTTTTTFSFNDSFSGGVSMAAAPPATATAPKWAQKTITLPPHKRGCHLITPKVFRFFPCFFYVSSFFLSNLNCLSLTGECCTMEAYTRRHVLNPFHFSSSFSFAGPDDMPAHIKSSMFGCTLTCGWIPITNGQLNMGTWQVGQNEV</sequence>
<comment type="caution">
    <text evidence="1">The sequence shown here is derived from an EMBL/GenBank/DDBJ whole genome shotgun (WGS) entry which is preliminary data.</text>
</comment>
<organism evidence="1 2">
    <name type="scientific">Rhododendron williamsianum</name>
    <dbReference type="NCBI Taxonomy" id="262921"/>
    <lineage>
        <taxon>Eukaryota</taxon>
        <taxon>Viridiplantae</taxon>
        <taxon>Streptophyta</taxon>
        <taxon>Embryophyta</taxon>
        <taxon>Tracheophyta</taxon>
        <taxon>Spermatophyta</taxon>
        <taxon>Magnoliopsida</taxon>
        <taxon>eudicotyledons</taxon>
        <taxon>Gunneridae</taxon>
        <taxon>Pentapetalae</taxon>
        <taxon>asterids</taxon>
        <taxon>Ericales</taxon>
        <taxon>Ericaceae</taxon>
        <taxon>Ericoideae</taxon>
        <taxon>Rhodoreae</taxon>
        <taxon>Rhododendron</taxon>
    </lineage>
</organism>
<dbReference type="Pfam" id="PF01894">
    <property type="entry name" value="YjbQ"/>
    <property type="match status" value="1"/>
</dbReference>
<protein>
    <submittedName>
        <fullName evidence="1">Uncharacterized protein</fullName>
    </submittedName>
</protein>
<reference evidence="1 2" key="1">
    <citation type="journal article" date="2019" name="Genome Biol. Evol.">
        <title>The Rhododendron genome and chromosomal organization provide insight into shared whole-genome duplications across the heath family (Ericaceae).</title>
        <authorList>
            <person name="Soza V.L."/>
            <person name="Lindsley D."/>
            <person name="Waalkes A."/>
            <person name="Ramage E."/>
            <person name="Patwardhan R.P."/>
            <person name="Burton J.N."/>
            <person name="Adey A."/>
            <person name="Kumar A."/>
            <person name="Qiu R."/>
            <person name="Shendure J."/>
            <person name="Hall B."/>
        </authorList>
    </citation>
    <scope>NUCLEOTIDE SEQUENCE [LARGE SCALE GENOMIC DNA]</scope>
    <source>
        <strain evidence="1">RSF 1966-606</strain>
    </source>
</reference>
<dbReference type="SUPFAM" id="SSF111038">
    <property type="entry name" value="YjbQ-like"/>
    <property type="match status" value="1"/>
</dbReference>
<proteinExistence type="predicted"/>
<dbReference type="PANTHER" id="PTHR30615:SF16">
    <property type="entry name" value="SECONDARY THIAMINE-PHOSPHATE SYNTHASE ENZYME"/>
    <property type="match status" value="1"/>
</dbReference>
<dbReference type="InterPro" id="IPR035917">
    <property type="entry name" value="YjbQ-like_sf"/>
</dbReference>
<keyword evidence="2" id="KW-1185">Reference proteome</keyword>
<evidence type="ECO:0000313" key="1">
    <source>
        <dbReference type="EMBL" id="KAE9456815.1"/>
    </source>
</evidence>